<name>A0A7K1T211_9SPHI</name>
<evidence type="ECO:0008006" key="3">
    <source>
        <dbReference type="Google" id="ProtNLM"/>
    </source>
</evidence>
<evidence type="ECO:0000313" key="2">
    <source>
        <dbReference type="Proteomes" id="UP000462014"/>
    </source>
</evidence>
<dbReference type="EMBL" id="WPIK01000063">
    <property type="protein sequence ID" value="MVN23558.1"/>
    <property type="molecule type" value="Genomic_DNA"/>
</dbReference>
<accession>A0A7K1T211</accession>
<proteinExistence type="predicted"/>
<organism evidence="1 2">
    <name type="scientific">Mucilaginibacter arboris</name>
    <dbReference type="NCBI Taxonomy" id="2682090"/>
    <lineage>
        <taxon>Bacteria</taxon>
        <taxon>Pseudomonadati</taxon>
        <taxon>Bacteroidota</taxon>
        <taxon>Sphingobacteriia</taxon>
        <taxon>Sphingobacteriales</taxon>
        <taxon>Sphingobacteriaceae</taxon>
        <taxon>Mucilaginibacter</taxon>
    </lineage>
</organism>
<sequence>METTKRLFVLLIVFGFFSCSSKRNVAGTYRSNLADLGFYITTVKLKTDNSFEYSFRGDLISNKATGHYRVNKRKLYLVYDFTPVDTSVLSSYKKLGINVTDSLKNENSYPHVFYLGKNKLFMSWQDEKIIRQVKVYHKRKKYLLFGSHYYKKKYYLKKIE</sequence>
<dbReference type="AlphaFoldDB" id="A0A7K1T211"/>
<dbReference type="PROSITE" id="PS51257">
    <property type="entry name" value="PROKAR_LIPOPROTEIN"/>
    <property type="match status" value="1"/>
</dbReference>
<dbReference type="Proteomes" id="UP000462014">
    <property type="component" value="Unassembled WGS sequence"/>
</dbReference>
<gene>
    <name evidence="1" type="ORF">GO621_18720</name>
</gene>
<reference evidence="1 2" key="1">
    <citation type="submission" date="2019-12" db="EMBL/GenBank/DDBJ databases">
        <title>Mucilaginibacter sp. HMF7410 genome sequencing and assembly.</title>
        <authorList>
            <person name="Kang H."/>
            <person name="Cha I."/>
            <person name="Kim H."/>
            <person name="Joh K."/>
        </authorList>
    </citation>
    <scope>NUCLEOTIDE SEQUENCE [LARGE SCALE GENOMIC DNA]</scope>
    <source>
        <strain evidence="1 2">HMF7410</strain>
    </source>
</reference>
<evidence type="ECO:0000313" key="1">
    <source>
        <dbReference type="EMBL" id="MVN23558.1"/>
    </source>
</evidence>
<keyword evidence="2" id="KW-1185">Reference proteome</keyword>
<comment type="caution">
    <text evidence="1">The sequence shown here is derived from an EMBL/GenBank/DDBJ whole genome shotgun (WGS) entry which is preliminary data.</text>
</comment>
<protein>
    <recommendedName>
        <fullName evidence="3">Lipoprotein</fullName>
    </recommendedName>
</protein>